<keyword evidence="2" id="KW-1185">Reference proteome</keyword>
<dbReference type="EMBL" id="CP030261">
    <property type="protein sequence ID" value="AXB57368.1"/>
    <property type="molecule type" value="Genomic_DNA"/>
</dbReference>
<dbReference type="KEGG" id="ffl:HYN86_12515"/>
<reference evidence="1 2" key="1">
    <citation type="submission" date="2018-06" db="EMBL/GenBank/DDBJ databases">
        <title>Genome sequencing of Flavobacterium.</title>
        <authorList>
            <person name="Baek M.-G."/>
            <person name="Yi H."/>
        </authorList>
    </citation>
    <scope>NUCLEOTIDE SEQUENCE [LARGE SCALE GENOMIC DNA]</scope>
    <source>
        <strain evidence="1 2">HYN0086</strain>
    </source>
</reference>
<evidence type="ECO:0000313" key="1">
    <source>
        <dbReference type="EMBL" id="AXB57368.1"/>
    </source>
</evidence>
<dbReference type="OrthoDB" id="1119476at2"/>
<proteinExistence type="predicted"/>
<accession>A0A344LTX6</accession>
<gene>
    <name evidence="1" type="ORF">HYN86_12515</name>
</gene>
<dbReference type="RefSeq" id="WP_113678329.1">
    <property type="nucleotide sequence ID" value="NZ_CP030261.1"/>
</dbReference>
<dbReference type="Proteomes" id="UP000251561">
    <property type="component" value="Chromosome"/>
</dbReference>
<protein>
    <submittedName>
        <fullName evidence="1">Uncharacterized protein</fullName>
    </submittedName>
</protein>
<dbReference type="AlphaFoldDB" id="A0A344LTX6"/>
<organism evidence="1 2">
    <name type="scientific">Flavobacterium fluviale</name>
    <dbReference type="NCBI Taxonomy" id="2249356"/>
    <lineage>
        <taxon>Bacteria</taxon>
        <taxon>Pseudomonadati</taxon>
        <taxon>Bacteroidota</taxon>
        <taxon>Flavobacteriia</taxon>
        <taxon>Flavobacteriales</taxon>
        <taxon>Flavobacteriaceae</taxon>
        <taxon>Flavobacterium</taxon>
    </lineage>
</organism>
<sequence>MKTTLKFFLFFLFIINYGCNNDEGILCFTEPAPYSFELVDKTTGKNLLTNGTFKSTDIVVKDLDDSSKNVKFDIISENNLNVIRFGYIGWETENINYSVSIHGKNIYDFHVKATRVNNKCSYTEYKDFKIGNAAYEFDKTNGVYKIFVDPKI</sequence>
<evidence type="ECO:0000313" key="2">
    <source>
        <dbReference type="Proteomes" id="UP000251561"/>
    </source>
</evidence>
<name>A0A344LTX6_9FLAO</name>